<feature type="non-terminal residue" evidence="2">
    <location>
        <position position="29"/>
    </location>
</feature>
<evidence type="ECO:0000256" key="1">
    <source>
        <dbReference type="SAM" id="MobiDB-lite"/>
    </source>
</evidence>
<dbReference type="Proteomes" id="UP000010411">
    <property type="component" value="Unassembled WGS sequence"/>
</dbReference>
<dbReference type="EMBL" id="AEJC01000444">
    <property type="protein sequence ID" value="EKX63260.1"/>
    <property type="molecule type" value="Genomic_DNA"/>
</dbReference>
<organism evidence="2 3">
    <name type="scientific">Streptomyces ipomoeae 91-03</name>
    <dbReference type="NCBI Taxonomy" id="698759"/>
    <lineage>
        <taxon>Bacteria</taxon>
        <taxon>Bacillati</taxon>
        <taxon>Actinomycetota</taxon>
        <taxon>Actinomycetes</taxon>
        <taxon>Kitasatosporales</taxon>
        <taxon>Streptomycetaceae</taxon>
        <taxon>Streptomyces</taxon>
    </lineage>
</organism>
<dbReference type="AlphaFoldDB" id="L1KS04"/>
<gene>
    <name evidence="2" type="ORF">STRIP9103_07347</name>
</gene>
<feature type="region of interest" description="Disordered" evidence="1">
    <location>
        <begin position="1"/>
        <end position="29"/>
    </location>
</feature>
<sequence length="29" mass="2979">MKPTGTRTSHGGGEAHRDQCVAQGGGARR</sequence>
<evidence type="ECO:0000313" key="2">
    <source>
        <dbReference type="EMBL" id="EKX63260.1"/>
    </source>
</evidence>
<name>L1KS04_9ACTN</name>
<evidence type="ECO:0000313" key="3">
    <source>
        <dbReference type="Proteomes" id="UP000010411"/>
    </source>
</evidence>
<reference evidence="2 3" key="1">
    <citation type="submission" date="2012-11" db="EMBL/GenBank/DDBJ databases">
        <authorList>
            <person name="Huguet-Tapia J.C."/>
            <person name="Durkin A.S."/>
            <person name="Pettis G.S."/>
            <person name="Badger J.H."/>
        </authorList>
    </citation>
    <scope>NUCLEOTIDE SEQUENCE [LARGE SCALE GENOMIC DNA]</scope>
    <source>
        <strain evidence="2 3">91-03</strain>
    </source>
</reference>
<protein>
    <submittedName>
        <fullName evidence="2">Uncharacterized protein</fullName>
    </submittedName>
</protein>
<comment type="caution">
    <text evidence="2">The sequence shown here is derived from an EMBL/GenBank/DDBJ whole genome shotgun (WGS) entry which is preliminary data.</text>
</comment>
<proteinExistence type="predicted"/>
<keyword evidence="3" id="KW-1185">Reference proteome</keyword>
<accession>L1KS04</accession>